<dbReference type="VEuPathDB" id="PlasmoDB:PY04764"/>
<dbReference type="EMBL" id="LK934641">
    <property type="protein sequence ID" value="CDU19994.1"/>
    <property type="molecule type" value="Genomic_DNA"/>
</dbReference>
<feature type="region of interest" description="Disordered" evidence="1">
    <location>
        <begin position="623"/>
        <end position="655"/>
    </location>
</feature>
<dbReference type="SUPFAM" id="SSF140924">
    <property type="entry name" value="Duffy binding domain-like"/>
    <property type="match status" value="1"/>
</dbReference>
<evidence type="ECO:0000313" key="7">
    <source>
        <dbReference type="Proteomes" id="UP000072904"/>
    </source>
</evidence>
<gene>
    <name evidence="6" type="ORF">PYYM_1334400</name>
</gene>
<evidence type="ECO:0000313" key="6">
    <source>
        <dbReference type="EMBL" id="CDU19994.1"/>
    </source>
</evidence>
<feature type="compositionally biased region" description="Polar residues" evidence="1">
    <location>
        <begin position="550"/>
        <end position="568"/>
    </location>
</feature>
<dbReference type="InterPro" id="IPR008602">
    <property type="entry name" value="Duffy-antigen-binding"/>
</dbReference>
<reference evidence="6 7" key="1">
    <citation type="journal article" date="2014" name="BMC Biol.">
        <title>A comprehensive evaluation of rodent malaria parasite genomes and gene expression.</title>
        <authorList>
            <person name="Otto T.D."/>
            <person name="Bohme U."/>
            <person name="Jackson A.P."/>
            <person name="Hunt M."/>
            <person name="Franke-Fayard B."/>
            <person name="Hoeijmakers W.A."/>
            <person name="Religa A.A."/>
            <person name="Robertson L."/>
            <person name="Sanders M."/>
            <person name="Ogun S.A."/>
            <person name="Cunningham D."/>
            <person name="Erhart A."/>
            <person name="Billker O."/>
            <person name="Khan S.M."/>
            <person name="Stunnenberg H.G."/>
            <person name="Langhorne J."/>
            <person name="Holder A.A."/>
            <person name="Waters A.P."/>
            <person name="Newbold C.I."/>
            <person name="Pain A."/>
            <person name="Berriman M."/>
            <person name="Janse C.J."/>
        </authorList>
    </citation>
    <scope>NUCLEOTIDE SEQUENCE [LARGE SCALE GENOMIC DNA]</scope>
    <source>
        <strain evidence="6 7">YM</strain>
    </source>
</reference>
<feature type="chain" id="PRO_5001728052" evidence="3">
    <location>
        <begin position="22"/>
        <end position="852"/>
    </location>
</feature>
<dbReference type="Gene3D" id="1.20.1310.20">
    <property type="entry name" value="Duffy-antigen binding domain"/>
    <property type="match status" value="1"/>
</dbReference>
<evidence type="ECO:0000256" key="1">
    <source>
        <dbReference type="SAM" id="MobiDB-lite"/>
    </source>
</evidence>
<protein>
    <submittedName>
        <fullName evidence="6">Duffy-binding protein</fullName>
    </submittedName>
</protein>
<dbReference type="Gene3D" id="1.10.1740.170">
    <property type="entry name" value="Erythrocyte binding antigen 175 region VI"/>
    <property type="match status" value="1"/>
</dbReference>
<keyword evidence="3" id="KW-0732">Signal</keyword>
<evidence type="ECO:0000256" key="3">
    <source>
        <dbReference type="SAM" id="SignalP"/>
    </source>
</evidence>
<dbReference type="Pfam" id="PF11556">
    <property type="entry name" value="EBA-175_VI"/>
    <property type="match status" value="1"/>
</dbReference>
<keyword evidence="2" id="KW-1133">Transmembrane helix</keyword>
<dbReference type="Proteomes" id="UP000072904">
    <property type="component" value="Chromosome 13"/>
</dbReference>
<dbReference type="InterPro" id="IPR043057">
    <property type="entry name" value="EBA-175_C_sf"/>
</dbReference>
<dbReference type="SMR" id="A0A077YCV9"/>
<evidence type="ECO:0000256" key="2">
    <source>
        <dbReference type="SAM" id="Phobius"/>
    </source>
</evidence>
<keyword evidence="2" id="KW-0472">Membrane</keyword>
<dbReference type="VEuPathDB" id="PlasmoDB:PY17X_1337400"/>
<keyword evidence="2" id="KW-0812">Transmembrane</keyword>
<feature type="compositionally biased region" description="Polar residues" evidence="1">
    <location>
        <begin position="641"/>
        <end position="653"/>
    </location>
</feature>
<feature type="domain" description="Erythrocyte binding antigen 175 C-terminal" evidence="5">
    <location>
        <begin position="702"/>
        <end position="781"/>
    </location>
</feature>
<name>A0A077YCV9_PLAYE</name>
<dbReference type="InterPro" id="IPR021620">
    <property type="entry name" value="EBA-175_C"/>
</dbReference>
<feature type="transmembrane region" description="Helical" evidence="2">
    <location>
        <begin position="790"/>
        <end position="810"/>
    </location>
</feature>
<dbReference type="GO" id="GO:0016020">
    <property type="term" value="C:membrane"/>
    <property type="evidence" value="ECO:0007669"/>
    <property type="project" value="InterPro"/>
</dbReference>
<feature type="compositionally biased region" description="Low complexity" evidence="1">
    <location>
        <begin position="569"/>
        <end position="591"/>
    </location>
</feature>
<dbReference type="Pfam" id="PF05424">
    <property type="entry name" value="Duffy_binding"/>
    <property type="match status" value="1"/>
</dbReference>
<accession>A0A077YCV9</accession>
<proteinExistence type="predicted"/>
<evidence type="ECO:0000259" key="4">
    <source>
        <dbReference type="Pfam" id="PF05424"/>
    </source>
</evidence>
<organism evidence="6 7">
    <name type="scientific">Plasmodium yoelii</name>
    <dbReference type="NCBI Taxonomy" id="5861"/>
    <lineage>
        <taxon>Eukaryota</taxon>
        <taxon>Sar</taxon>
        <taxon>Alveolata</taxon>
        <taxon>Apicomplexa</taxon>
        <taxon>Aconoidasida</taxon>
        <taxon>Haemosporida</taxon>
        <taxon>Plasmodiidae</taxon>
        <taxon>Plasmodium</taxon>
        <taxon>Plasmodium (Vinckeia)</taxon>
    </lineage>
</organism>
<feature type="domain" description="Duffy-antigen binding" evidence="4">
    <location>
        <begin position="152"/>
        <end position="335"/>
    </location>
</feature>
<dbReference type="InterPro" id="IPR042202">
    <property type="entry name" value="Duffy-ag-bd_sf"/>
</dbReference>
<evidence type="ECO:0000259" key="5">
    <source>
        <dbReference type="Pfam" id="PF11556"/>
    </source>
</evidence>
<dbReference type="VEuPathDB" id="PlasmoDB:Py17XNL_001303231"/>
<dbReference type="VEuPathDB" id="PlasmoDB:PYYM_1334400"/>
<dbReference type="AlphaFoldDB" id="A0A077YCV9"/>
<feature type="signal peptide" evidence="3">
    <location>
        <begin position="1"/>
        <end position="21"/>
    </location>
</feature>
<dbReference type="GO" id="GO:0046789">
    <property type="term" value="F:host cell surface receptor binding"/>
    <property type="evidence" value="ECO:0007669"/>
    <property type="project" value="InterPro"/>
</dbReference>
<sequence>MNKIITYFSFILLMQYSLITCNHDKKIVNLLKRTYESFQSFPLKNNSGNRILYELKESLYNIENGETWGDLVSKDNEIFGGKDHILSENYTSDSVNSKKESNFLETGKISLVEKNGNVNYKDYFDKYQVNECKEKNKNEIHAWICDNEKQNCIPSRRINLCTKRLEIIPDTIKIPDNKTKELLMDYFKQFIYKDAAREGELLLNKYDDKNNNEYCNDMINSFGDYKNIVEGTGLKNVANESLLELKIQNIFGTDDNAKRNRKTWWKNHEHIVWKAMVLGKNFNETSNYKNVCTNYKLEDYHSQIERWTREWIQEFSVQYFKEANKINNKCTKKSNISTESICINNECKNACNTYEAWISVNKSKWDTLLQRFSQFNKSYFSEETCRDKAYNSLMIEFKEAYEANFENVINLDDDHYTGLCVCSSVKPSNTPINNNLGYKQTLETQNPTDASQNTLFPPFSTGTETDLFKEDDDDNGGFDLLSYNNADAQNLRNSTPTDQVGVNNEQNKLNQNAESNNKYELQIMGNHANSDNTYHNIIIPSQENNIYTSTPESVTINPTSTSNTNENQTLTPNSTLTPTLTSNSNPTQIPTQPQPQFPIPPQPQFPIPPETQFPIPPETQIPTPTLNPNATNKGVKEHHFNTNGIENGNTMKDQMNIPPIKFNIDPKHDNTINGGFSRINNDNDSENANKLGIDEYEHRDIKKSRENIIMLANENVCNGNPGLKYRESINNKYFHGTCSKSQTQNLCCSISNYCIKFFNINSKKYYDCMNEEFMAPDYNCFQKESYSNQYYYATGGIIFVIIFICASIGFSGNKSEEEAFNNYEEYLYKSYNQSTLNNGFKRVQEYIPVDFY</sequence>
<dbReference type="Gene3D" id="1.20.58.830">
    <property type="match status" value="1"/>
</dbReference>
<feature type="region of interest" description="Disordered" evidence="1">
    <location>
        <begin position="550"/>
        <end position="593"/>
    </location>
</feature>